<dbReference type="EMBL" id="JACIDT010000024">
    <property type="protein sequence ID" value="MBB3928461.1"/>
    <property type="molecule type" value="Genomic_DNA"/>
</dbReference>
<keyword evidence="3" id="KW-1185">Reference proteome</keyword>
<dbReference type="RefSeq" id="WP_188073737.1">
    <property type="nucleotide sequence ID" value="NZ_BSPS01000149.1"/>
</dbReference>
<keyword evidence="2" id="KW-0238">DNA-binding</keyword>
<dbReference type="Gene3D" id="2.130.10.10">
    <property type="entry name" value="YVTN repeat-like/Quinoprotein amine dehydrogenase"/>
    <property type="match status" value="1"/>
</dbReference>
<dbReference type="InterPro" id="IPR051200">
    <property type="entry name" value="Host-pathogen_enzymatic-act"/>
</dbReference>
<reference evidence="2 3" key="1">
    <citation type="submission" date="2020-08" db="EMBL/GenBank/DDBJ databases">
        <title>Genomic Encyclopedia of Type Strains, Phase IV (KMG-IV): sequencing the most valuable type-strain genomes for metagenomic binning, comparative biology and taxonomic classification.</title>
        <authorList>
            <person name="Goeker M."/>
        </authorList>
    </citation>
    <scope>NUCLEOTIDE SEQUENCE [LARGE SCALE GENOMIC DNA]</scope>
    <source>
        <strain evidence="2 3">DSM 26189</strain>
    </source>
</reference>
<feature type="compositionally biased region" description="Low complexity" evidence="1">
    <location>
        <begin position="202"/>
        <end position="222"/>
    </location>
</feature>
<name>A0A7W6BP06_9SPHN</name>
<accession>A0A7W6BP06</accession>
<evidence type="ECO:0000313" key="3">
    <source>
        <dbReference type="Proteomes" id="UP000571950"/>
    </source>
</evidence>
<feature type="region of interest" description="Disordered" evidence="1">
    <location>
        <begin position="201"/>
        <end position="228"/>
    </location>
</feature>
<dbReference type="PANTHER" id="PTHR47197">
    <property type="entry name" value="PROTEIN NIRF"/>
    <property type="match status" value="1"/>
</dbReference>
<comment type="caution">
    <text evidence="2">The sequence shown here is derived from an EMBL/GenBank/DDBJ whole genome shotgun (WGS) entry which is preliminary data.</text>
</comment>
<dbReference type="SUPFAM" id="SSF51004">
    <property type="entry name" value="C-terminal (heme d1) domain of cytochrome cd1-nitrite reductase"/>
    <property type="match status" value="1"/>
</dbReference>
<proteinExistence type="predicted"/>
<dbReference type="PROSITE" id="PS51318">
    <property type="entry name" value="TAT"/>
    <property type="match status" value="1"/>
</dbReference>
<dbReference type="GO" id="GO:0003677">
    <property type="term" value="F:DNA binding"/>
    <property type="evidence" value="ECO:0007669"/>
    <property type="project" value="UniProtKB-KW"/>
</dbReference>
<protein>
    <submittedName>
        <fullName evidence="2">DNA-binding beta-propeller fold protein YncE</fullName>
    </submittedName>
</protein>
<sequence length="490" mass="50633">MTHLNRARRAGIALLAAGSLIAAGAGIGAGAAFAQSAFSTLDKTSSAQIRFSAPERNQPILAGGEVTAAGEGFRPGQQVTLLYGTTPLSGAPLVADAEGKVSGKFQVPANAVPGVHPIVIVAQGPYYATVADLKVSPTIPLSGQKDYVLTEAQAARGLYQSAYSAKNNALFVTSAVGRPPVRQSELVKLDAETLKVLARVTPQAAPERQGGPQGAPRPAAPGGAQGPQGPGVFAVYGVDVDDSKDLVWVTNTRQNTIAVYRQSDLSLVKQFAPDTVGHPRDVRVDAPLNKAYVSATGHPEVAVIDTGSLEKIKTIQIQAKGRGKEFSAASLSLDAAAHRLYVVSLTTNEVAVIDTRTDTVEKVLPVPGVRSAIGVSHDPQTGRIFVVAQGSDNLVVLDGNDGKVIADTPVGAGALNVVFDPVKRRAYIANRGASTIAVTDADGKLVANLGPAPTANHVALGKNGTIFAVDKSAGAKDAEADTITRIRPRR</sequence>
<gene>
    <name evidence="2" type="ORF">GGR43_004205</name>
</gene>
<evidence type="ECO:0000313" key="2">
    <source>
        <dbReference type="EMBL" id="MBB3928461.1"/>
    </source>
</evidence>
<dbReference type="Proteomes" id="UP000571950">
    <property type="component" value="Unassembled WGS sequence"/>
</dbReference>
<dbReference type="AlphaFoldDB" id="A0A7W6BP06"/>
<dbReference type="InterPro" id="IPR011048">
    <property type="entry name" value="Haem_d1_sf"/>
</dbReference>
<dbReference type="InterPro" id="IPR015943">
    <property type="entry name" value="WD40/YVTN_repeat-like_dom_sf"/>
</dbReference>
<dbReference type="InterPro" id="IPR006311">
    <property type="entry name" value="TAT_signal"/>
</dbReference>
<organism evidence="2 3">
    <name type="scientific">Sphingobium jiangsuense</name>
    <dbReference type="NCBI Taxonomy" id="870476"/>
    <lineage>
        <taxon>Bacteria</taxon>
        <taxon>Pseudomonadati</taxon>
        <taxon>Pseudomonadota</taxon>
        <taxon>Alphaproteobacteria</taxon>
        <taxon>Sphingomonadales</taxon>
        <taxon>Sphingomonadaceae</taxon>
        <taxon>Sphingobium</taxon>
    </lineage>
</organism>
<dbReference type="PANTHER" id="PTHR47197:SF3">
    <property type="entry name" value="DIHYDRO-HEME D1 DEHYDROGENASE"/>
    <property type="match status" value="1"/>
</dbReference>
<evidence type="ECO:0000256" key="1">
    <source>
        <dbReference type="SAM" id="MobiDB-lite"/>
    </source>
</evidence>